<dbReference type="EMBL" id="LR796682">
    <property type="protein sequence ID" value="CAB4158823.1"/>
    <property type="molecule type" value="Genomic_DNA"/>
</dbReference>
<evidence type="ECO:0000313" key="1">
    <source>
        <dbReference type="EMBL" id="CAB4158823.1"/>
    </source>
</evidence>
<sequence length="156" mass="17146">MTFKVGDRVQFPLSGGLQSGWIVSDADTNMPGVCFDLLVRDGHTAKDAAPDGRGYWCIRDRIVKLPPPPPLLPGTKVRWRGPRSLAGYILPGAEGVVTRRNPLGDMTNVMVDWVRHETSADQWELDVIAPLPAIVSATHHLQQLTAQAEQLIEEDS</sequence>
<protein>
    <submittedName>
        <fullName evidence="1">Uncharacterized protein</fullName>
    </submittedName>
</protein>
<proteinExistence type="predicted"/>
<name>A0A6J5NIM9_9CAUD</name>
<accession>A0A6J5NIM9</accession>
<gene>
    <name evidence="1" type="ORF">UFOVP706_32</name>
</gene>
<organism evidence="1">
    <name type="scientific">uncultured Caudovirales phage</name>
    <dbReference type="NCBI Taxonomy" id="2100421"/>
    <lineage>
        <taxon>Viruses</taxon>
        <taxon>Duplodnaviria</taxon>
        <taxon>Heunggongvirae</taxon>
        <taxon>Uroviricota</taxon>
        <taxon>Caudoviricetes</taxon>
        <taxon>Peduoviridae</taxon>
        <taxon>Maltschvirus</taxon>
        <taxon>Maltschvirus maltsch</taxon>
    </lineage>
</organism>
<reference evidence="1" key="1">
    <citation type="submission" date="2020-04" db="EMBL/GenBank/DDBJ databases">
        <authorList>
            <person name="Chiriac C."/>
            <person name="Salcher M."/>
            <person name="Ghai R."/>
            <person name="Kavagutti S V."/>
        </authorList>
    </citation>
    <scope>NUCLEOTIDE SEQUENCE</scope>
</reference>